<keyword evidence="1" id="KW-0812">Transmembrane</keyword>
<dbReference type="AlphaFoldDB" id="A0A1Y2LVV7"/>
<keyword evidence="1" id="KW-1133">Transmembrane helix</keyword>
<keyword evidence="1" id="KW-0472">Membrane</keyword>
<evidence type="ECO:0000313" key="3">
    <source>
        <dbReference type="Proteomes" id="UP000193240"/>
    </source>
</evidence>
<dbReference type="EMBL" id="KZ107847">
    <property type="protein sequence ID" value="OSS48005.1"/>
    <property type="molecule type" value="Genomic_DNA"/>
</dbReference>
<evidence type="ECO:0000313" key="2">
    <source>
        <dbReference type="EMBL" id="OSS48005.1"/>
    </source>
</evidence>
<reference evidence="2 3" key="1">
    <citation type="journal article" date="2017" name="Genome Announc.">
        <title>Genome sequence of the saprophytic ascomycete Epicoccum nigrum ICMP 19927 strain isolated from New Zealand.</title>
        <authorList>
            <person name="Fokin M."/>
            <person name="Fleetwood D."/>
            <person name="Weir B.S."/>
            <person name="Villas-Boas S.G."/>
        </authorList>
    </citation>
    <scope>NUCLEOTIDE SEQUENCE [LARGE SCALE GENOMIC DNA]</scope>
    <source>
        <strain evidence="2 3">ICMP 19927</strain>
    </source>
</reference>
<sequence>MSSVSQIINFAGSFIVVCISAAFLITTIAEIHNILRSLLVPAISELFYILRSLGTLLPFFLYDCWESWLFRELVNGNIDIRYVANYIIGQTLKLFHPLIEVETWDELDYLSDDDWEDLSDDEDEDFSDDDW</sequence>
<accession>A0A1Y2LVV7</accession>
<name>A0A1Y2LVV7_EPING</name>
<feature type="transmembrane region" description="Helical" evidence="1">
    <location>
        <begin position="38"/>
        <end position="61"/>
    </location>
</feature>
<evidence type="ECO:0000256" key="1">
    <source>
        <dbReference type="SAM" id="Phobius"/>
    </source>
</evidence>
<dbReference type="Proteomes" id="UP000193240">
    <property type="component" value="Unassembled WGS sequence"/>
</dbReference>
<keyword evidence="3" id="KW-1185">Reference proteome</keyword>
<protein>
    <submittedName>
        <fullName evidence="2">Uncharacterized protein</fullName>
    </submittedName>
</protein>
<dbReference type="InParanoid" id="A0A1Y2LVV7"/>
<organism evidence="2 3">
    <name type="scientific">Epicoccum nigrum</name>
    <name type="common">Soil fungus</name>
    <name type="synonym">Epicoccum purpurascens</name>
    <dbReference type="NCBI Taxonomy" id="105696"/>
    <lineage>
        <taxon>Eukaryota</taxon>
        <taxon>Fungi</taxon>
        <taxon>Dikarya</taxon>
        <taxon>Ascomycota</taxon>
        <taxon>Pezizomycotina</taxon>
        <taxon>Dothideomycetes</taxon>
        <taxon>Pleosporomycetidae</taxon>
        <taxon>Pleosporales</taxon>
        <taxon>Pleosporineae</taxon>
        <taxon>Didymellaceae</taxon>
        <taxon>Epicoccum</taxon>
    </lineage>
</organism>
<proteinExistence type="predicted"/>
<feature type="transmembrane region" description="Helical" evidence="1">
    <location>
        <begin position="6"/>
        <end position="26"/>
    </location>
</feature>
<gene>
    <name evidence="2" type="ORF">B5807_06324</name>
</gene>